<name>D7FEJ2_HELP3</name>
<dbReference type="EMBL" id="FN598874">
    <property type="protein sequence ID" value="CBI66599.1"/>
    <property type="molecule type" value="Genomic_DNA"/>
</dbReference>
<dbReference type="Proteomes" id="UP000007091">
    <property type="component" value="Chromosome"/>
</dbReference>
<dbReference type="HOGENOM" id="CLU_3403929_0_0_7"/>
<organism evidence="2 3">
    <name type="scientific">Helicobacter pylori (strain B8)</name>
    <dbReference type="NCBI Taxonomy" id="693745"/>
    <lineage>
        <taxon>Bacteria</taxon>
        <taxon>Pseudomonadati</taxon>
        <taxon>Campylobacterota</taxon>
        <taxon>Epsilonproteobacteria</taxon>
        <taxon>Campylobacterales</taxon>
        <taxon>Helicobacteraceae</taxon>
        <taxon>Helicobacter</taxon>
    </lineage>
</organism>
<evidence type="ECO:0000256" key="1">
    <source>
        <dbReference type="SAM" id="Phobius"/>
    </source>
</evidence>
<gene>
    <name evidence="2" type="ordered locus">HPB8_1042</name>
</gene>
<keyword evidence="1" id="KW-0472">Membrane</keyword>
<dbReference type="KEGG" id="hpl:HPB8_1042"/>
<proteinExistence type="predicted"/>
<feature type="transmembrane region" description="Helical" evidence="1">
    <location>
        <begin position="7"/>
        <end position="28"/>
    </location>
</feature>
<keyword evidence="1" id="KW-1133">Transmembrane helix</keyword>
<protein>
    <submittedName>
        <fullName evidence="2">Uncharacterized protein</fullName>
    </submittedName>
</protein>
<accession>D7FEJ2</accession>
<evidence type="ECO:0000313" key="2">
    <source>
        <dbReference type="EMBL" id="CBI66599.1"/>
    </source>
</evidence>
<evidence type="ECO:0000313" key="3">
    <source>
        <dbReference type="Proteomes" id="UP000007091"/>
    </source>
</evidence>
<dbReference type="AlphaFoldDB" id="D7FEJ2"/>
<sequence length="30" mass="3640">MYSLRKYGVISWVIHINIPYFLTISMPLKR</sequence>
<reference evidence="2 3" key="1">
    <citation type="journal article" date="2010" name="BMC Genomics">
        <title>Sequencing, annotation, and comparative genome analysis of the gerbil-adapted Helicobacter pylori strain B8.</title>
        <authorList>
            <person name="Farnbacher M."/>
            <person name="Jahns T."/>
            <person name="Willrodt D."/>
            <person name="Daniel R."/>
            <person name="Haas R."/>
            <person name="Goesmann A."/>
            <person name="Kurtz S."/>
            <person name="Rieder G."/>
        </authorList>
    </citation>
    <scope>NUCLEOTIDE SEQUENCE [LARGE SCALE GENOMIC DNA]</scope>
    <source>
        <strain evidence="2 3">B8</strain>
    </source>
</reference>
<keyword evidence="1" id="KW-0812">Transmembrane</keyword>